<feature type="compositionally biased region" description="Polar residues" evidence="1">
    <location>
        <begin position="499"/>
        <end position="508"/>
    </location>
</feature>
<dbReference type="EMBL" id="JAADJG010000471">
    <property type="protein sequence ID" value="KAF4446217.1"/>
    <property type="molecule type" value="Genomic_DNA"/>
</dbReference>
<evidence type="ECO:0000313" key="2">
    <source>
        <dbReference type="EMBL" id="KAF4446217.1"/>
    </source>
</evidence>
<keyword evidence="3" id="KW-1185">Reference proteome</keyword>
<evidence type="ECO:0000313" key="3">
    <source>
        <dbReference type="Proteomes" id="UP000605986"/>
    </source>
</evidence>
<proteinExistence type="predicted"/>
<name>A0A8H4K9G0_9HYPO</name>
<comment type="caution">
    <text evidence="2">The sequence shown here is derived from an EMBL/GenBank/DDBJ whole genome shotgun (WGS) entry which is preliminary data.</text>
</comment>
<organism evidence="2 3">
    <name type="scientific">Fusarium austroafricanum</name>
    <dbReference type="NCBI Taxonomy" id="2364996"/>
    <lineage>
        <taxon>Eukaryota</taxon>
        <taxon>Fungi</taxon>
        <taxon>Dikarya</taxon>
        <taxon>Ascomycota</taxon>
        <taxon>Pezizomycotina</taxon>
        <taxon>Sordariomycetes</taxon>
        <taxon>Hypocreomycetidae</taxon>
        <taxon>Hypocreales</taxon>
        <taxon>Nectriaceae</taxon>
        <taxon>Fusarium</taxon>
        <taxon>Fusarium concolor species complex</taxon>
    </lineage>
</organism>
<feature type="region of interest" description="Disordered" evidence="1">
    <location>
        <begin position="1"/>
        <end position="36"/>
    </location>
</feature>
<gene>
    <name evidence="2" type="ORF">F53441_10102</name>
</gene>
<feature type="region of interest" description="Disordered" evidence="1">
    <location>
        <begin position="342"/>
        <end position="510"/>
    </location>
</feature>
<feature type="compositionally biased region" description="Basic residues" evidence="1">
    <location>
        <begin position="1"/>
        <end position="12"/>
    </location>
</feature>
<feature type="compositionally biased region" description="Acidic residues" evidence="1">
    <location>
        <begin position="351"/>
        <end position="360"/>
    </location>
</feature>
<dbReference type="AlphaFoldDB" id="A0A8H4K9G0"/>
<protein>
    <submittedName>
        <fullName evidence="2">Uncharacterized protein</fullName>
    </submittedName>
</protein>
<evidence type="ECO:0000256" key="1">
    <source>
        <dbReference type="SAM" id="MobiDB-lite"/>
    </source>
</evidence>
<feature type="region of interest" description="Disordered" evidence="1">
    <location>
        <begin position="816"/>
        <end position="921"/>
    </location>
</feature>
<accession>A0A8H4K9G0</accession>
<feature type="compositionally biased region" description="Basic and acidic residues" evidence="1">
    <location>
        <begin position="1051"/>
        <end position="1066"/>
    </location>
</feature>
<feature type="compositionally biased region" description="Acidic residues" evidence="1">
    <location>
        <begin position="835"/>
        <end position="844"/>
    </location>
</feature>
<reference evidence="2" key="1">
    <citation type="submission" date="2020-01" db="EMBL/GenBank/DDBJ databases">
        <title>Identification and distribution of gene clusters putatively required for synthesis of sphingolipid metabolism inhibitors in phylogenetically diverse species of the filamentous fungus Fusarium.</title>
        <authorList>
            <person name="Kim H.-S."/>
            <person name="Busman M."/>
            <person name="Brown D.W."/>
            <person name="Divon H."/>
            <person name="Uhlig S."/>
            <person name="Proctor R.H."/>
        </authorList>
    </citation>
    <scope>NUCLEOTIDE SEQUENCE</scope>
    <source>
        <strain evidence="2">NRRL 53441</strain>
    </source>
</reference>
<feature type="compositionally biased region" description="Acidic residues" evidence="1">
    <location>
        <begin position="394"/>
        <end position="403"/>
    </location>
</feature>
<sequence length="1179" mass="132654">MGKKKSKKRHVSTAHTDEPKPKPGRPSKADQISKVPANARVQAERMRSQHPKLQCKGEAEWIAATSDLIPCDEDDERAFSKEWDESVAKVSSNRKFQRAKDQALVHLWRICLRLCRPTTPVLLISPYYSLRYQNMSNNNFTDEVIFSESFCSELASLMAHPIWEENVNNLIWAIHWTIICRIDDRRDWSNDPRLCPALEIFYADLESCDRPLPKSYHDMHTAARDRVIQSGRLPSEWSNLLHMIGQTVSMKARRPSSKASYLTHGDFPILPVTTWDLQALTEAVDATSLRPAWNYSVSDAWDAWKALKEGNEVPSNKDLPLLYKLSYKDLFRQFRALNCPTVLQSNRDPESGDSDEDLEDDAPRQSSSSEDLESEPDTAAAGAISSRYNHDEMANEEVDDDLDSNNGDMFDDNLFFPDDGQNHDMPETVVGHSDSDEEPLTAVRRRPRASPSVVRPFGPNLSHPNSPITYKPTLTTLTMGQREQQRKAAATPARESSSKRLNQGSPQETRYERALTQARILLEARPYVDKDHVANHIRQLPIAEGPPSVTQAIDAEWLQSPEMAASRRFTTKGHAALLTLWKTCARVLSTSPVMLISPLQHLRYQETDSSGKANDTIYSPKFCNALTVLIVHRYFAGKSEKLVRALQYAVACRIDDRAVWPHEHYRGGRSKALGLLSEELGDTEAQSPIHTMHASIRRRLGREGNRLGSRSDLLYHIGETVRARKTRRPPVIKKFRSYHGVPVLPLTIWDLNAIVQAVDTMEWSPQRIEYYGYSTNDGWTAWKEAKKGNSEGPSREQLPQMYEICYKDLFRELRSRQGASNPTNPDVDPGASERDADEMEDDGDRQESNTRQSSSHESSDEDYDDLESFHGFFDPPATSLQSSDDEMPASGGIFEDAGDLNSAGSPPIAESPNSFRGHDQTTTAETHAIERLKQEIRGFKDKVAIMQSTIDQLAQNSPPGRAVSLELGQLSDADNSRIQALEDKNEELFIQREGLQRVNEHLIEMLGREQARVRSLKAEVIDLKSSAVQNAQTAPGPTFAGTLVSSQPSLRGDHTQVDGDYRRVEGHQNNGDGAADFADGVNRQNEPRHGRSPSLELVGERPVQEEPLPMEEDSVPKGVAPFKRNPEVIISPPQQPLTERLFGSRIGNALVRLRLNSMVRNEFKPPKSIWLSETCNMKE</sequence>
<feature type="region of interest" description="Disordered" evidence="1">
    <location>
        <begin position="1032"/>
        <end position="1119"/>
    </location>
</feature>
<dbReference type="Proteomes" id="UP000605986">
    <property type="component" value="Unassembled WGS sequence"/>
</dbReference>
<feature type="compositionally biased region" description="Polar residues" evidence="1">
    <location>
        <begin position="462"/>
        <end position="482"/>
    </location>
</feature>
<dbReference type="OrthoDB" id="4754366at2759"/>